<evidence type="ECO:0000313" key="3">
    <source>
        <dbReference type="Proteomes" id="UP000006591"/>
    </source>
</evidence>
<dbReference type="Gramene" id="ONIVA08G23340.1">
    <property type="protein sequence ID" value="ONIVA08G23340.1"/>
    <property type="gene ID" value="ONIVA08G23340"/>
</dbReference>
<evidence type="ECO:0000256" key="1">
    <source>
        <dbReference type="SAM" id="MobiDB-lite"/>
    </source>
</evidence>
<keyword evidence="3" id="KW-1185">Reference proteome</keyword>
<dbReference type="AlphaFoldDB" id="A0A0E0IEJ6"/>
<organism evidence="2">
    <name type="scientific">Oryza nivara</name>
    <name type="common">Indian wild rice</name>
    <name type="synonym">Oryza sativa f. spontanea</name>
    <dbReference type="NCBI Taxonomy" id="4536"/>
    <lineage>
        <taxon>Eukaryota</taxon>
        <taxon>Viridiplantae</taxon>
        <taxon>Streptophyta</taxon>
        <taxon>Embryophyta</taxon>
        <taxon>Tracheophyta</taxon>
        <taxon>Spermatophyta</taxon>
        <taxon>Magnoliopsida</taxon>
        <taxon>Liliopsida</taxon>
        <taxon>Poales</taxon>
        <taxon>Poaceae</taxon>
        <taxon>BOP clade</taxon>
        <taxon>Oryzoideae</taxon>
        <taxon>Oryzeae</taxon>
        <taxon>Oryzinae</taxon>
        <taxon>Oryza</taxon>
    </lineage>
</organism>
<proteinExistence type="predicted"/>
<name>A0A0E0IEJ6_ORYNI</name>
<dbReference type="HOGENOM" id="CLU_2908045_0_0_1"/>
<reference evidence="2" key="2">
    <citation type="submission" date="2018-04" db="EMBL/GenBank/DDBJ databases">
        <title>OnivRS2 (Oryza nivara Reference Sequence Version 2).</title>
        <authorList>
            <person name="Zhang J."/>
            <person name="Kudrna D."/>
            <person name="Lee S."/>
            <person name="Talag J."/>
            <person name="Rajasekar S."/>
            <person name="Welchert J."/>
            <person name="Hsing Y.-I."/>
            <person name="Wing R.A."/>
        </authorList>
    </citation>
    <scope>NUCLEOTIDE SEQUENCE [LARGE SCALE GENOMIC DNA]</scope>
    <source>
        <strain evidence="2">SL10</strain>
    </source>
</reference>
<reference evidence="2" key="1">
    <citation type="submission" date="2015-04" db="UniProtKB">
        <authorList>
            <consortium name="EnsemblPlants"/>
        </authorList>
    </citation>
    <scope>IDENTIFICATION</scope>
    <source>
        <strain evidence="2">SL10</strain>
    </source>
</reference>
<accession>A0A0E0IEJ6</accession>
<evidence type="ECO:0000313" key="2">
    <source>
        <dbReference type="EnsemblPlants" id="ONIVA08G23340.1"/>
    </source>
</evidence>
<dbReference type="Proteomes" id="UP000006591">
    <property type="component" value="Chromosome 8"/>
</dbReference>
<dbReference type="EnsemblPlants" id="ONIVA08G23340.1">
    <property type="protein sequence ID" value="ONIVA08G23340.1"/>
    <property type="gene ID" value="ONIVA08G23340"/>
</dbReference>
<feature type="region of interest" description="Disordered" evidence="1">
    <location>
        <begin position="33"/>
        <end position="62"/>
    </location>
</feature>
<protein>
    <submittedName>
        <fullName evidence="2">Uncharacterized protein</fullName>
    </submittedName>
</protein>
<sequence length="62" mass="6767">MKKISKTRWVLASVFHLVLDEIGDEIHHTWLGGDAEGWGGRSGDEDSDGTASEAGNASRWRA</sequence>